<dbReference type="EMBL" id="BTGU01000058">
    <property type="protein sequence ID" value="GMN55687.1"/>
    <property type="molecule type" value="Genomic_DNA"/>
</dbReference>
<reference evidence="2" key="1">
    <citation type="submission" date="2023-07" db="EMBL/GenBank/DDBJ databases">
        <title>draft genome sequence of fig (Ficus carica).</title>
        <authorList>
            <person name="Takahashi T."/>
            <person name="Nishimura K."/>
        </authorList>
    </citation>
    <scope>NUCLEOTIDE SEQUENCE</scope>
</reference>
<evidence type="ECO:0000313" key="3">
    <source>
        <dbReference type="Proteomes" id="UP001187192"/>
    </source>
</evidence>
<feature type="compositionally biased region" description="Pro residues" evidence="1">
    <location>
        <begin position="49"/>
        <end position="61"/>
    </location>
</feature>
<organism evidence="2 3">
    <name type="scientific">Ficus carica</name>
    <name type="common">Common fig</name>
    <dbReference type="NCBI Taxonomy" id="3494"/>
    <lineage>
        <taxon>Eukaryota</taxon>
        <taxon>Viridiplantae</taxon>
        <taxon>Streptophyta</taxon>
        <taxon>Embryophyta</taxon>
        <taxon>Tracheophyta</taxon>
        <taxon>Spermatophyta</taxon>
        <taxon>Magnoliopsida</taxon>
        <taxon>eudicotyledons</taxon>
        <taxon>Gunneridae</taxon>
        <taxon>Pentapetalae</taxon>
        <taxon>rosids</taxon>
        <taxon>fabids</taxon>
        <taxon>Rosales</taxon>
        <taxon>Moraceae</taxon>
        <taxon>Ficeae</taxon>
        <taxon>Ficus</taxon>
    </lineage>
</organism>
<dbReference type="Proteomes" id="UP001187192">
    <property type="component" value="Unassembled WGS sequence"/>
</dbReference>
<sequence length="113" mass="12267">MHDKGCARVGSAIDGGFHDACGFYDQLFVTTCDGSHDLFLPRRVTSASRPPPTSPALPPSPTSRARISVASYKTQISITTRLSFLHREPVSPFGAPPPQKPFSREPPPRCSVF</sequence>
<feature type="region of interest" description="Disordered" evidence="1">
    <location>
        <begin position="42"/>
        <end position="65"/>
    </location>
</feature>
<comment type="caution">
    <text evidence="2">The sequence shown here is derived from an EMBL/GenBank/DDBJ whole genome shotgun (WGS) entry which is preliminary data.</text>
</comment>
<accession>A0AA88AQC7</accession>
<evidence type="ECO:0000313" key="2">
    <source>
        <dbReference type="EMBL" id="GMN55687.1"/>
    </source>
</evidence>
<name>A0AA88AQC7_FICCA</name>
<keyword evidence="3" id="KW-1185">Reference proteome</keyword>
<feature type="region of interest" description="Disordered" evidence="1">
    <location>
        <begin position="88"/>
        <end position="113"/>
    </location>
</feature>
<dbReference type="AlphaFoldDB" id="A0AA88AQC7"/>
<gene>
    <name evidence="2" type="ORF">TIFTF001_024806</name>
</gene>
<evidence type="ECO:0000256" key="1">
    <source>
        <dbReference type="SAM" id="MobiDB-lite"/>
    </source>
</evidence>
<protein>
    <submittedName>
        <fullName evidence="2">Uncharacterized protein</fullName>
    </submittedName>
</protein>
<proteinExistence type="predicted"/>